<evidence type="ECO:0000256" key="1">
    <source>
        <dbReference type="ARBA" id="ARBA00008175"/>
    </source>
</evidence>
<gene>
    <name evidence="6" type="ORF">MGL_3886</name>
</gene>
<dbReference type="KEGG" id="mgl:MGL_3886"/>
<evidence type="ECO:0000256" key="2">
    <source>
        <dbReference type="ARBA" id="ARBA00022737"/>
    </source>
</evidence>
<dbReference type="PANTHER" id="PTHR45831">
    <property type="entry name" value="LD24721P"/>
    <property type="match status" value="1"/>
</dbReference>
<dbReference type="Proteomes" id="UP000008837">
    <property type="component" value="Unassembled WGS sequence"/>
</dbReference>
<dbReference type="VEuPathDB" id="FungiDB:MGL_3886"/>
<feature type="region of interest" description="Disordered" evidence="5">
    <location>
        <begin position="213"/>
        <end position="256"/>
    </location>
</feature>
<dbReference type="InterPro" id="IPR019734">
    <property type="entry name" value="TPR_rpt"/>
</dbReference>
<dbReference type="PROSITE" id="PS50005">
    <property type="entry name" value="TPR"/>
    <property type="match status" value="3"/>
</dbReference>
<dbReference type="InterPro" id="IPR011990">
    <property type="entry name" value="TPR-like_helical_dom_sf"/>
</dbReference>
<dbReference type="STRING" id="425265.A8QB68"/>
<accession>A8QB68</accession>
<sequence>MVVSESSKPLAFAVASWLHSQEDAQLKKAADSVCEACGFDTSSSADKDKYAKNSPGLQAIFDVFVKTQQKMNNTKDSGAVSDSGANVDTKHVSEEDSSKAESLKNDGNKYMSAKDYGAALDSYTKAIELNPYSPVFYSNRAAAYSQIGQHDEAIADARKAAEINPTFGKAYSRLGHALFASGQFAEAVKAYEKGVEVDPSNKLMKSGLEASKAKLSDSSSGNKDALATQAPSNGSNADPLAGAGTGTGAGAGGMPDLSTLMNNPMVAQMAQQMMQNGGLEQLMNNPMLRQMAENFGSSGQMPDVRAMMNNPQLRQMAQQFMGGMGGGAPRH</sequence>
<evidence type="ECO:0000313" key="7">
    <source>
        <dbReference type="Proteomes" id="UP000008837"/>
    </source>
</evidence>
<dbReference type="FunCoup" id="A8QB68">
    <property type="interactions" value="119"/>
</dbReference>
<comment type="similarity">
    <text evidence="1">Belongs to the SGT family.</text>
</comment>
<dbReference type="GeneID" id="5853200"/>
<dbReference type="OrthoDB" id="2335338at2759"/>
<dbReference type="FunFam" id="1.25.40.10:FF:000207">
    <property type="entry name" value="Small glutamine-rich tetratricopeptide repeat-containing protein"/>
    <property type="match status" value="1"/>
</dbReference>
<reference evidence="6 7" key="1">
    <citation type="journal article" date="2007" name="Proc. Natl. Acad. Sci. U.S.A.">
        <title>Dandruff-associated Malassezia genomes reveal convergent and divergent virulence traits shared with plant and human fungal pathogens.</title>
        <authorList>
            <person name="Xu J."/>
            <person name="Saunders C.W."/>
            <person name="Hu P."/>
            <person name="Grant R.A."/>
            <person name="Boekhout T."/>
            <person name="Kuramae E.E."/>
            <person name="Kronstad J.W."/>
            <person name="Deangelis Y.M."/>
            <person name="Reeder N.L."/>
            <person name="Johnstone K.R."/>
            <person name="Leland M."/>
            <person name="Fieno A.M."/>
            <person name="Begley W.M."/>
            <person name="Sun Y."/>
            <person name="Lacey M.P."/>
            <person name="Chaudhary T."/>
            <person name="Keough T."/>
            <person name="Chu L."/>
            <person name="Sears R."/>
            <person name="Yuan B."/>
            <person name="Dawson T.L.Jr."/>
        </authorList>
    </citation>
    <scope>NUCLEOTIDE SEQUENCE [LARGE SCALE GENOMIC DNA]</scope>
    <source>
        <strain evidence="7">ATCC MYA-4612 / CBS 7966</strain>
    </source>
</reference>
<dbReference type="EMBL" id="AAYY01000016">
    <property type="protein sequence ID" value="EDP41678.1"/>
    <property type="molecule type" value="Genomic_DNA"/>
</dbReference>
<keyword evidence="2" id="KW-0677">Repeat</keyword>
<dbReference type="GO" id="GO:0060090">
    <property type="term" value="F:molecular adaptor activity"/>
    <property type="evidence" value="ECO:0007669"/>
    <property type="project" value="TreeGrafter"/>
</dbReference>
<evidence type="ECO:0000313" key="6">
    <source>
        <dbReference type="EMBL" id="EDP41678.1"/>
    </source>
</evidence>
<feature type="repeat" description="TPR" evidence="4">
    <location>
        <begin position="134"/>
        <end position="167"/>
    </location>
</feature>
<evidence type="ECO:0000256" key="4">
    <source>
        <dbReference type="PROSITE-ProRule" id="PRU00339"/>
    </source>
</evidence>
<proteinExistence type="inferred from homology"/>
<dbReference type="RefSeq" id="XP_001728892.1">
    <property type="nucleotide sequence ID" value="XM_001728840.1"/>
</dbReference>
<comment type="caution">
    <text evidence="6">The sequence shown here is derived from an EMBL/GenBank/DDBJ whole genome shotgun (WGS) entry which is preliminary data.</text>
</comment>
<dbReference type="PROSITE" id="PS50293">
    <property type="entry name" value="TPR_REGION"/>
    <property type="match status" value="1"/>
</dbReference>
<keyword evidence="3 4" id="KW-0802">TPR repeat</keyword>
<evidence type="ECO:0000256" key="5">
    <source>
        <dbReference type="SAM" id="MobiDB-lite"/>
    </source>
</evidence>
<dbReference type="Gene3D" id="1.25.40.10">
    <property type="entry name" value="Tetratricopeptide repeat domain"/>
    <property type="match status" value="1"/>
</dbReference>
<dbReference type="SMART" id="SM00028">
    <property type="entry name" value="TPR"/>
    <property type="match status" value="3"/>
</dbReference>
<dbReference type="SUPFAM" id="SSF48452">
    <property type="entry name" value="TPR-like"/>
    <property type="match status" value="1"/>
</dbReference>
<protein>
    <submittedName>
        <fullName evidence="6">Uncharacterized protein</fullName>
    </submittedName>
</protein>
<evidence type="ECO:0000256" key="3">
    <source>
        <dbReference type="ARBA" id="ARBA00022803"/>
    </source>
</evidence>
<feature type="region of interest" description="Disordered" evidence="5">
    <location>
        <begin position="73"/>
        <end position="104"/>
    </location>
</feature>
<dbReference type="InterPro" id="IPR047150">
    <property type="entry name" value="SGT"/>
</dbReference>
<dbReference type="GO" id="GO:0006620">
    <property type="term" value="P:post-translational protein targeting to endoplasmic reticulum membrane"/>
    <property type="evidence" value="ECO:0007669"/>
    <property type="project" value="TreeGrafter"/>
</dbReference>
<dbReference type="AlphaFoldDB" id="A8QB68"/>
<dbReference type="InParanoid" id="A8QB68"/>
<dbReference type="GO" id="GO:0016020">
    <property type="term" value="C:membrane"/>
    <property type="evidence" value="ECO:0007669"/>
    <property type="project" value="TreeGrafter"/>
</dbReference>
<dbReference type="OMA" id="LAIKDCH"/>
<feature type="compositionally biased region" description="Basic and acidic residues" evidence="5">
    <location>
        <begin position="88"/>
        <end position="104"/>
    </location>
</feature>
<organism evidence="6 7">
    <name type="scientific">Malassezia globosa (strain ATCC MYA-4612 / CBS 7966)</name>
    <name type="common">Dandruff-associated fungus</name>
    <dbReference type="NCBI Taxonomy" id="425265"/>
    <lineage>
        <taxon>Eukaryota</taxon>
        <taxon>Fungi</taxon>
        <taxon>Dikarya</taxon>
        <taxon>Basidiomycota</taxon>
        <taxon>Ustilaginomycotina</taxon>
        <taxon>Malasseziomycetes</taxon>
        <taxon>Malasseziales</taxon>
        <taxon>Malasseziaceae</taxon>
        <taxon>Malassezia</taxon>
    </lineage>
</organism>
<dbReference type="Pfam" id="PF00515">
    <property type="entry name" value="TPR_1"/>
    <property type="match status" value="3"/>
</dbReference>
<feature type="compositionally biased region" description="Gly residues" evidence="5">
    <location>
        <begin position="243"/>
        <end position="253"/>
    </location>
</feature>
<dbReference type="PANTHER" id="PTHR45831:SF2">
    <property type="entry name" value="LD24721P"/>
    <property type="match status" value="1"/>
</dbReference>
<feature type="repeat" description="TPR" evidence="4">
    <location>
        <begin position="100"/>
        <end position="133"/>
    </location>
</feature>
<feature type="repeat" description="TPR" evidence="4">
    <location>
        <begin position="168"/>
        <end position="201"/>
    </location>
</feature>
<dbReference type="GO" id="GO:0072380">
    <property type="term" value="C:TRC complex"/>
    <property type="evidence" value="ECO:0007669"/>
    <property type="project" value="TreeGrafter"/>
</dbReference>
<name>A8QB68_MALGO</name>
<keyword evidence="7" id="KW-1185">Reference proteome</keyword>